<gene>
    <name evidence="1" type="ORF">HMPREF3225_01691</name>
</gene>
<organism evidence="1 2">
    <name type="scientific">Staphylococcus lugdunensis</name>
    <dbReference type="NCBI Taxonomy" id="28035"/>
    <lineage>
        <taxon>Bacteria</taxon>
        <taxon>Bacillati</taxon>
        <taxon>Bacillota</taxon>
        <taxon>Bacilli</taxon>
        <taxon>Bacillales</taxon>
        <taxon>Staphylococcaceae</taxon>
        <taxon>Staphylococcus</taxon>
    </lineage>
</organism>
<evidence type="ECO:0008006" key="3">
    <source>
        <dbReference type="Google" id="ProtNLM"/>
    </source>
</evidence>
<proteinExistence type="predicted"/>
<evidence type="ECO:0000313" key="2">
    <source>
        <dbReference type="Proteomes" id="UP000070063"/>
    </source>
</evidence>
<dbReference type="AlphaFoldDB" id="A0ABD4EEV6"/>
<comment type="caution">
    <text evidence="1">The sequence shown here is derived from an EMBL/GenBank/DDBJ whole genome shotgun (WGS) entry which is preliminary data.</text>
</comment>
<dbReference type="Proteomes" id="UP000070063">
    <property type="component" value="Unassembled WGS sequence"/>
</dbReference>
<reference evidence="1 2" key="1">
    <citation type="submission" date="2016-01" db="EMBL/GenBank/DDBJ databases">
        <authorList>
            <person name="Mitreva M."/>
            <person name="Pepin K.H."/>
            <person name="Mihindukulasuriya K.A."/>
            <person name="Fulton R."/>
            <person name="Fronick C."/>
            <person name="O'Laughlin M."/>
            <person name="Miner T."/>
            <person name="Herter B."/>
            <person name="Rosa B.A."/>
            <person name="Cordes M."/>
            <person name="Tomlinson C."/>
            <person name="Wollam A."/>
            <person name="Palsikar V.B."/>
            <person name="Mardis E.R."/>
            <person name="Wilson R.K."/>
        </authorList>
    </citation>
    <scope>NUCLEOTIDE SEQUENCE [LARGE SCALE GENOMIC DNA]</scope>
    <source>
        <strain evidence="1 2">MJR7738</strain>
    </source>
</reference>
<accession>A0ABD4EEV6</accession>
<name>A0ABD4EEV6_STALU</name>
<protein>
    <recommendedName>
        <fullName evidence="3">Phage protein</fullName>
    </recommendedName>
</protein>
<dbReference type="EMBL" id="LRQI01000074">
    <property type="protein sequence ID" value="KXA37518.1"/>
    <property type="molecule type" value="Genomic_DNA"/>
</dbReference>
<evidence type="ECO:0000313" key="1">
    <source>
        <dbReference type="EMBL" id="KXA37518.1"/>
    </source>
</evidence>
<sequence length="68" mass="7772">MGYEVFKMEIMDIIIETDALVYCVKTQEGYTFKHTLASDTPPDKVAHVLRLLAEHVDKMSSKQKVVTK</sequence>